<feature type="transmembrane region" description="Helical" evidence="13">
    <location>
        <begin position="29"/>
        <end position="50"/>
    </location>
</feature>
<dbReference type="Pfam" id="PF13853">
    <property type="entry name" value="7tm_4"/>
    <property type="match status" value="1"/>
</dbReference>
<evidence type="ECO:0000256" key="11">
    <source>
        <dbReference type="ARBA" id="ARBA00023180"/>
    </source>
</evidence>
<evidence type="ECO:0000256" key="6">
    <source>
        <dbReference type="ARBA" id="ARBA00022989"/>
    </source>
</evidence>
<evidence type="ECO:0000256" key="7">
    <source>
        <dbReference type="ARBA" id="ARBA00023040"/>
    </source>
</evidence>
<dbReference type="OrthoDB" id="9444602at2759"/>
<evidence type="ECO:0000259" key="14">
    <source>
        <dbReference type="PROSITE" id="PS50262"/>
    </source>
</evidence>
<dbReference type="PRINTS" id="PR00237">
    <property type="entry name" value="GPCRRHODOPSN"/>
</dbReference>
<comment type="caution">
    <text evidence="15">The sequence shown here is derived from an EMBL/GenBank/DDBJ whole genome shotgun (WGS) entry which is preliminary data.</text>
</comment>
<keyword evidence="12" id="KW-0807">Transducer</keyword>
<dbReference type="InterPro" id="IPR000725">
    <property type="entry name" value="Olfact_rcpt"/>
</dbReference>
<dbReference type="InterPro" id="IPR017452">
    <property type="entry name" value="GPCR_Rhodpsn_7TM"/>
</dbReference>
<keyword evidence="7" id="KW-0297">G-protein coupled receptor</keyword>
<evidence type="ECO:0000313" key="16">
    <source>
        <dbReference type="Proteomes" id="UP000812440"/>
    </source>
</evidence>
<evidence type="ECO:0000256" key="13">
    <source>
        <dbReference type="SAM" id="Phobius"/>
    </source>
</evidence>
<sequence>MDVNVTLVTEFYLVAFGDLRDFKVPCFSIFLIVYVGELLSNVLVIVLVATSQNLHFPVYFFLSQLSLSELLFTPNILPTILWLILYPCLGASPNCTCSGLQKHLVLACWLSSFLFTFLVCVLLFNLEFCHYNVIDHFYCDIDPIMRLSCSDTSFLKLIVSLLSAPVVLFPFIFIMVTYVSIILTILRISSTCRRQKAFSTCSSHLMVVCLYYGTLTTLYIVPPGEHSGSANKGLAVLYTSVTPLFNPIVYTLRNQDIKKAIRAFILL</sequence>
<keyword evidence="11" id="KW-0325">Glycoprotein</keyword>
<feature type="transmembrane region" description="Helical" evidence="13">
    <location>
        <begin position="198"/>
        <end position="221"/>
    </location>
</feature>
<dbReference type="InterPro" id="IPR050939">
    <property type="entry name" value="Olfactory_GPCR1"/>
</dbReference>
<dbReference type="SUPFAM" id="SSF81321">
    <property type="entry name" value="Family A G protein-coupled receptor-like"/>
    <property type="match status" value="1"/>
</dbReference>
<keyword evidence="8 13" id="KW-0472">Membrane</keyword>
<dbReference type="PROSITE" id="PS50262">
    <property type="entry name" value="G_PROTEIN_RECEP_F1_2"/>
    <property type="match status" value="1"/>
</dbReference>
<keyword evidence="16" id="KW-1185">Reference proteome</keyword>
<evidence type="ECO:0000256" key="5">
    <source>
        <dbReference type="ARBA" id="ARBA00022725"/>
    </source>
</evidence>
<gene>
    <name evidence="15" type="ORF">GDO86_018702</name>
</gene>
<evidence type="ECO:0000256" key="2">
    <source>
        <dbReference type="ARBA" id="ARBA00022475"/>
    </source>
</evidence>
<dbReference type="AlphaFoldDB" id="A0A8T2IE59"/>
<dbReference type="PANTHER" id="PTHR24242:SF408">
    <property type="entry name" value="OLFACTORY RECEPTOR 11A1-LIKE"/>
    <property type="match status" value="1"/>
</dbReference>
<keyword evidence="5" id="KW-0552">Olfaction</keyword>
<evidence type="ECO:0000256" key="3">
    <source>
        <dbReference type="ARBA" id="ARBA00022606"/>
    </source>
</evidence>
<dbReference type="EMBL" id="JAACNH010001850">
    <property type="protein sequence ID" value="KAG8429987.1"/>
    <property type="molecule type" value="Genomic_DNA"/>
</dbReference>
<keyword evidence="2" id="KW-1003">Cell membrane</keyword>
<reference evidence="15" key="1">
    <citation type="thesis" date="2020" institute="ProQuest LLC" country="789 East Eisenhower Parkway, Ann Arbor, MI, USA">
        <title>Comparative Genomics and Chromosome Evolution.</title>
        <authorList>
            <person name="Mudd A.B."/>
        </authorList>
    </citation>
    <scope>NUCLEOTIDE SEQUENCE</scope>
    <source>
        <strain evidence="15">Female2</strain>
        <tissue evidence="15">Blood</tissue>
    </source>
</reference>
<feature type="transmembrane region" description="Helical" evidence="13">
    <location>
        <begin position="70"/>
        <end position="92"/>
    </location>
</feature>
<keyword evidence="9" id="KW-1015">Disulfide bond</keyword>
<evidence type="ECO:0000256" key="12">
    <source>
        <dbReference type="ARBA" id="ARBA00023224"/>
    </source>
</evidence>
<evidence type="ECO:0000256" key="9">
    <source>
        <dbReference type="ARBA" id="ARBA00023157"/>
    </source>
</evidence>
<dbReference type="GO" id="GO:0004984">
    <property type="term" value="F:olfactory receptor activity"/>
    <property type="evidence" value="ECO:0007669"/>
    <property type="project" value="InterPro"/>
</dbReference>
<dbReference type="GO" id="GO:0005886">
    <property type="term" value="C:plasma membrane"/>
    <property type="evidence" value="ECO:0007669"/>
    <property type="project" value="UniProtKB-SubCell"/>
</dbReference>
<feature type="transmembrane region" description="Helical" evidence="13">
    <location>
        <begin position="157"/>
        <end position="186"/>
    </location>
</feature>
<dbReference type="GO" id="GO:0004930">
    <property type="term" value="F:G protein-coupled receptor activity"/>
    <property type="evidence" value="ECO:0007669"/>
    <property type="project" value="UniProtKB-KW"/>
</dbReference>
<dbReference type="PANTHER" id="PTHR24242">
    <property type="entry name" value="G-PROTEIN COUPLED RECEPTOR"/>
    <property type="match status" value="1"/>
</dbReference>
<keyword evidence="4 13" id="KW-0812">Transmembrane</keyword>
<accession>A0A8T2IE59</accession>
<feature type="transmembrane region" description="Helical" evidence="13">
    <location>
        <begin position="233"/>
        <end position="252"/>
    </location>
</feature>
<organism evidence="15 16">
    <name type="scientific">Hymenochirus boettgeri</name>
    <name type="common">Congo dwarf clawed frog</name>
    <dbReference type="NCBI Taxonomy" id="247094"/>
    <lineage>
        <taxon>Eukaryota</taxon>
        <taxon>Metazoa</taxon>
        <taxon>Chordata</taxon>
        <taxon>Craniata</taxon>
        <taxon>Vertebrata</taxon>
        <taxon>Euteleostomi</taxon>
        <taxon>Amphibia</taxon>
        <taxon>Batrachia</taxon>
        <taxon>Anura</taxon>
        <taxon>Pipoidea</taxon>
        <taxon>Pipidae</taxon>
        <taxon>Pipinae</taxon>
        <taxon>Hymenochirus</taxon>
    </lineage>
</organism>
<dbReference type="PRINTS" id="PR00245">
    <property type="entry name" value="OLFACTORYR"/>
</dbReference>
<protein>
    <recommendedName>
        <fullName evidence="14">G-protein coupled receptors family 1 profile domain-containing protein</fullName>
    </recommendedName>
</protein>
<evidence type="ECO:0000256" key="8">
    <source>
        <dbReference type="ARBA" id="ARBA00023136"/>
    </source>
</evidence>
<keyword evidence="3" id="KW-0716">Sensory transduction</keyword>
<dbReference type="Gene3D" id="1.20.1070.10">
    <property type="entry name" value="Rhodopsin 7-helix transmembrane proteins"/>
    <property type="match status" value="2"/>
</dbReference>
<evidence type="ECO:0000256" key="10">
    <source>
        <dbReference type="ARBA" id="ARBA00023170"/>
    </source>
</evidence>
<name>A0A8T2IE59_9PIPI</name>
<proteinExistence type="predicted"/>
<dbReference type="InterPro" id="IPR000276">
    <property type="entry name" value="GPCR_Rhodpsn"/>
</dbReference>
<evidence type="ECO:0000256" key="1">
    <source>
        <dbReference type="ARBA" id="ARBA00004651"/>
    </source>
</evidence>
<feature type="transmembrane region" description="Helical" evidence="13">
    <location>
        <begin position="104"/>
        <end position="124"/>
    </location>
</feature>
<comment type="subcellular location">
    <subcellularLocation>
        <location evidence="1">Cell membrane</location>
        <topology evidence="1">Multi-pass membrane protein</topology>
    </subcellularLocation>
</comment>
<feature type="domain" description="G-protein coupled receptors family 1 profile" evidence="14">
    <location>
        <begin position="104"/>
        <end position="250"/>
    </location>
</feature>
<keyword evidence="6 13" id="KW-1133">Transmembrane helix</keyword>
<dbReference type="Proteomes" id="UP000812440">
    <property type="component" value="Unassembled WGS sequence"/>
</dbReference>
<evidence type="ECO:0000313" key="15">
    <source>
        <dbReference type="EMBL" id="KAG8429987.1"/>
    </source>
</evidence>
<evidence type="ECO:0000256" key="4">
    <source>
        <dbReference type="ARBA" id="ARBA00022692"/>
    </source>
</evidence>
<keyword evidence="10" id="KW-0675">Receptor</keyword>